<keyword evidence="9 11" id="KW-0342">GTP-binding</keyword>
<dbReference type="GO" id="GO:0016192">
    <property type="term" value="P:vesicle-mediated transport"/>
    <property type="evidence" value="ECO:0007669"/>
    <property type="project" value="UniProtKB-KW"/>
</dbReference>
<keyword evidence="4" id="KW-0519">Myristate</keyword>
<keyword evidence="3" id="KW-0813">Transport</keyword>
<dbReference type="GO" id="GO:0003924">
    <property type="term" value="F:GTPase activity"/>
    <property type="evidence" value="ECO:0007669"/>
    <property type="project" value="InterPro"/>
</dbReference>
<keyword evidence="5 11" id="KW-0547">Nucleotide-binding</keyword>
<dbReference type="PRINTS" id="PR00328">
    <property type="entry name" value="SAR1GTPBP"/>
</dbReference>
<evidence type="ECO:0000256" key="4">
    <source>
        <dbReference type="ARBA" id="ARBA00022707"/>
    </source>
</evidence>
<keyword evidence="15" id="KW-1185">Reference proteome</keyword>
<evidence type="ECO:0000313" key="14">
    <source>
        <dbReference type="EMBL" id="OAO16464.1"/>
    </source>
</evidence>
<dbReference type="Pfam" id="PF00025">
    <property type="entry name" value="Arf"/>
    <property type="match status" value="1"/>
</dbReference>
<evidence type="ECO:0000256" key="11">
    <source>
        <dbReference type="PIRSR" id="PIRSR606689-1"/>
    </source>
</evidence>
<evidence type="ECO:0000256" key="3">
    <source>
        <dbReference type="ARBA" id="ARBA00022448"/>
    </source>
</evidence>
<keyword evidence="10" id="KW-0449">Lipoprotein</keyword>
<evidence type="ECO:0000256" key="10">
    <source>
        <dbReference type="ARBA" id="ARBA00023288"/>
    </source>
</evidence>
<dbReference type="GO" id="GO:0015031">
    <property type="term" value="P:protein transport"/>
    <property type="evidence" value="ECO:0007669"/>
    <property type="project" value="UniProtKB-KW"/>
</dbReference>
<dbReference type="SUPFAM" id="SSF52540">
    <property type="entry name" value="P-loop containing nucleoside triphosphate hydrolases"/>
    <property type="match status" value="1"/>
</dbReference>
<keyword evidence="8" id="KW-0333">Golgi apparatus</keyword>
<name>A0A196SKL4_BLAHN</name>
<dbReference type="GO" id="GO:0046872">
    <property type="term" value="F:metal ion binding"/>
    <property type="evidence" value="ECO:0007669"/>
    <property type="project" value="UniProtKB-KW"/>
</dbReference>
<dbReference type="AlphaFoldDB" id="A0A196SKL4"/>
<dbReference type="InterPro" id="IPR005225">
    <property type="entry name" value="Small_GTP-bd"/>
</dbReference>
<comment type="subcellular location">
    <subcellularLocation>
        <location evidence="1">Golgi apparatus</location>
    </subcellularLocation>
</comment>
<dbReference type="InterPro" id="IPR006689">
    <property type="entry name" value="Small_GTPase_ARF/SAR"/>
</dbReference>
<dbReference type="GO" id="GO:0005525">
    <property type="term" value="F:GTP binding"/>
    <property type="evidence" value="ECO:0007669"/>
    <property type="project" value="UniProtKB-KW"/>
</dbReference>
<feature type="binding site" evidence="11">
    <location>
        <begin position="126"/>
        <end position="129"/>
    </location>
    <ligand>
        <name>GTP</name>
        <dbReference type="ChEBI" id="CHEBI:37565"/>
    </ligand>
</feature>
<dbReference type="STRING" id="478820.A0A196SKL4"/>
<evidence type="ECO:0000313" key="15">
    <source>
        <dbReference type="Proteomes" id="UP000078348"/>
    </source>
</evidence>
<dbReference type="SMART" id="SM00177">
    <property type="entry name" value="ARF"/>
    <property type="match status" value="1"/>
</dbReference>
<dbReference type="InterPro" id="IPR027417">
    <property type="entry name" value="P-loop_NTPase"/>
</dbReference>
<evidence type="ECO:0000256" key="6">
    <source>
        <dbReference type="ARBA" id="ARBA00022892"/>
    </source>
</evidence>
<dbReference type="GO" id="GO:0005794">
    <property type="term" value="C:Golgi apparatus"/>
    <property type="evidence" value="ECO:0007669"/>
    <property type="project" value="UniProtKB-SubCell"/>
</dbReference>
<keyword evidence="7" id="KW-0653">Protein transport</keyword>
<organism evidence="14 15">
    <name type="scientific">Blastocystis sp. subtype 1 (strain ATCC 50177 / NandII)</name>
    <dbReference type="NCBI Taxonomy" id="478820"/>
    <lineage>
        <taxon>Eukaryota</taxon>
        <taxon>Sar</taxon>
        <taxon>Stramenopiles</taxon>
        <taxon>Bigyra</taxon>
        <taxon>Opalozoa</taxon>
        <taxon>Opalinata</taxon>
        <taxon>Blastocystidae</taxon>
        <taxon>Blastocystis</taxon>
    </lineage>
</organism>
<evidence type="ECO:0000256" key="2">
    <source>
        <dbReference type="ARBA" id="ARBA00010290"/>
    </source>
</evidence>
<dbReference type="Gene3D" id="3.40.50.300">
    <property type="entry name" value="P-loop containing nucleotide triphosphate hydrolases"/>
    <property type="match status" value="1"/>
</dbReference>
<proteinExistence type="inferred from homology"/>
<evidence type="ECO:0000256" key="8">
    <source>
        <dbReference type="ARBA" id="ARBA00023034"/>
    </source>
</evidence>
<evidence type="ECO:0000256" key="1">
    <source>
        <dbReference type="ARBA" id="ARBA00004555"/>
    </source>
</evidence>
<evidence type="ECO:0000256" key="12">
    <source>
        <dbReference type="PIRSR" id="PIRSR606689-2"/>
    </source>
</evidence>
<dbReference type="PROSITE" id="PS51417">
    <property type="entry name" value="ARF"/>
    <property type="match status" value="1"/>
</dbReference>
<dbReference type="FunFam" id="3.40.50.300:FF:000510">
    <property type="entry name" value="ADP-ribosylation factor 1"/>
    <property type="match status" value="1"/>
</dbReference>
<dbReference type="InterPro" id="IPR024156">
    <property type="entry name" value="Small_GTPase_ARF"/>
</dbReference>
<dbReference type="PANTHER" id="PTHR11711">
    <property type="entry name" value="ADP RIBOSYLATION FACTOR-RELATED"/>
    <property type="match status" value="1"/>
</dbReference>
<keyword evidence="12" id="KW-0460">Magnesium</keyword>
<dbReference type="EMBL" id="LXWW01000078">
    <property type="protein sequence ID" value="OAO16464.1"/>
    <property type="molecule type" value="Genomic_DNA"/>
</dbReference>
<evidence type="ECO:0000256" key="5">
    <source>
        <dbReference type="ARBA" id="ARBA00022741"/>
    </source>
</evidence>
<sequence length="181" mass="20287">MGIIFSRLFNQYFGNKDVRILVLGLDNAGKTTILYRMQLDEIVSTVPTIGFNIETLKYKNLTFQVWDLGGQTSIRPFWRCYFPNTDAVIFVVDSADIDRLNVAKAELSAILKEDELKGTTLLVFANKQDIPGALNGAKISEALGLTEIRDRKWTIIESSASNGKGLVDGFDWLCDELTDKE</sequence>
<reference evidence="14 15" key="1">
    <citation type="submission" date="2016-05" db="EMBL/GenBank/DDBJ databases">
        <title>Nuclear genome of Blastocystis sp. subtype 1 NandII.</title>
        <authorList>
            <person name="Gentekaki E."/>
            <person name="Curtis B."/>
            <person name="Stairs C."/>
            <person name="Eme L."/>
            <person name="Herman E."/>
            <person name="Klimes V."/>
            <person name="Arias M.C."/>
            <person name="Elias M."/>
            <person name="Hilliou F."/>
            <person name="Klute M."/>
            <person name="Malik S.-B."/>
            <person name="Pightling A."/>
            <person name="Rachubinski R."/>
            <person name="Salas D."/>
            <person name="Schlacht A."/>
            <person name="Suga H."/>
            <person name="Archibald J."/>
            <person name="Ball S.G."/>
            <person name="Clark G."/>
            <person name="Dacks J."/>
            <person name="Van Der Giezen M."/>
            <person name="Tsaousis A."/>
            <person name="Roger A."/>
        </authorList>
    </citation>
    <scope>NUCLEOTIDE SEQUENCE [LARGE SCALE GENOMIC DNA]</scope>
    <source>
        <strain evidence="15">ATCC 50177 / NandII</strain>
    </source>
</reference>
<dbReference type="NCBIfam" id="TIGR00231">
    <property type="entry name" value="small_GTP"/>
    <property type="match status" value="1"/>
</dbReference>
<comment type="caution">
    <text evidence="14">The sequence shown here is derived from an EMBL/GenBank/DDBJ whole genome shotgun (WGS) entry which is preliminary data.</text>
</comment>
<feature type="binding site" evidence="11">
    <location>
        <begin position="24"/>
        <end position="31"/>
    </location>
    <ligand>
        <name>GTP</name>
        <dbReference type="ChEBI" id="CHEBI:37565"/>
    </ligand>
</feature>
<dbReference type="SMART" id="SM00178">
    <property type="entry name" value="SAR"/>
    <property type="match status" value="1"/>
</dbReference>
<gene>
    <name evidence="14" type="ORF">AV274_1787</name>
</gene>
<dbReference type="Proteomes" id="UP000078348">
    <property type="component" value="Unassembled WGS sequence"/>
</dbReference>
<accession>A0A196SKL4</accession>
<keyword evidence="12" id="KW-0479">Metal-binding</keyword>
<dbReference type="OrthoDB" id="2011769at2759"/>
<evidence type="ECO:0000256" key="9">
    <source>
        <dbReference type="ARBA" id="ARBA00023134"/>
    </source>
</evidence>
<evidence type="ECO:0000256" key="13">
    <source>
        <dbReference type="RuleBase" id="RU003925"/>
    </source>
</evidence>
<feature type="binding site" evidence="11">
    <location>
        <position position="70"/>
    </location>
    <ligand>
        <name>GTP</name>
        <dbReference type="ChEBI" id="CHEBI:37565"/>
    </ligand>
</feature>
<dbReference type="CDD" id="cd04151">
    <property type="entry name" value="Arl1"/>
    <property type="match status" value="1"/>
</dbReference>
<protein>
    <submittedName>
        <fullName evidence="14">ADP-ribosylation factor-like protein 1</fullName>
    </submittedName>
</protein>
<feature type="binding site" evidence="12">
    <location>
        <position position="48"/>
    </location>
    <ligand>
        <name>Mg(2+)</name>
        <dbReference type="ChEBI" id="CHEBI:18420"/>
    </ligand>
</feature>
<keyword evidence="6" id="KW-0931">ER-Golgi transport</keyword>
<evidence type="ECO:0000256" key="7">
    <source>
        <dbReference type="ARBA" id="ARBA00022927"/>
    </source>
</evidence>
<comment type="similarity">
    <text evidence="2 13">Belongs to the small GTPase superfamily. Arf family.</text>
</comment>
<feature type="binding site" evidence="12">
    <location>
        <position position="31"/>
    </location>
    <ligand>
        <name>Mg(2+)</name>
        <dbReference type="ChEBI" id="CHEBI:18420"/>
    </ligand>
</feature>